<protein>
    <submittedName>
        <fullName evidence="1">Uncharacterized protein</fullName>
    </submittedName>
</protein>
<evidence type="ECO:0000313" key="2">
    <source>
        <dbReference type="Proteomes" id="UP001212997"/>
    </source>
</evidence>
<evidence type="ECO:0000313" key="1">
    <source>
        <dbReference type="EMBL" id="KAJ3472577.1"/>
    </source>
</evidence>
<gene>
    <name evidence="1" type="ORF">NLI96_g13314</name>
</gene>
<organism evidence="1 2">
    <name type="scientific">Meripilus lineatus</name>
    <dbReference type="NCBI Taxonomy" id="2056292"/>
    <lineage>
        <taxon>Eukaryota</taxon>
        <taxon>Fungi</taxon>
        <taxon>Dikarya</taxon>
        <taxon>Basidiomycota</taxon>
        <taxon>Agaricomycotina</taxon>
        <taxon>Agaricomycetes</taxon>
        <taxon>Polyporales</taxon>
        <taxon>Meripilaceae</taxon>
        <taxon>Meripilus</taxon>
    </lineage>
</organism>
<comment type="caution">
    <text evidence="1">The sequence shown here is derived from an EMBL/GenBank/DDBJ whole genome shotgun (WGS) entry which is preliminary data.</text>
</comment>
<proteinExistence type="predicted"/>
<keyword evidence="2" id="KW-1185">Reference proteome</keyword>
<reference evidence="1" key="1">
    <citation type="submission" date="2022-07" db="EMBL/GenBank/DDBJ databases">
        <title>Genome Sequence of Physisporinus lineatus.</title>
        <authorList>
            <person name="Buettner E."/>
        </authorList>
    </citation>
    <scope>NUCLEOTIDE SEQUENCE</scope>
    <source>
        <strain evidence="1">VT162</strain>
    </source>
</reference>
<dbReference type="Proteomes" id="UP001212997">
    <property type="component" value="Unassembled WGS sequence"/>
</dbReference>
<sequence>MRDSPIRLYKPPQPTSSDPHAQIKWMFFQVEAEYDEPSAARFRWTANKYLQFVTETNASYPELESDKRFFLSRFWEPDALIRFNKWLTTQALASKTQYSVYKTVRQVMDMAYALRIIDTAVYHAPMFIGVSETAQRSAYALLEQEVINASLARWIGLANSVLNGYTPTGQGIPYRPKRFDFPTLVIDSRHYTVGLFDKLLDLSRGIRITKTSNSSLKGLSIRV</sequence>
<name>A0AAD5US84_9APHY</name>
<dbReference type="AlphaFoldDB" id="A0AAD5US84"/>
<dbReference type="EMBL" id="JANAWD010001915">
    <property type="protein sequence ID" value="KAJ3472577.1"/>
    <property type="molecule type" value="Genomic_DNA"/>
</dbReference>
<accession>A0AAD5US84</accession>